<dbReference type="PROSITE" id="PS51162">
    <property type="entry name" value="THYROGLOBULIN_1_2"/>
    <property type="match status" value="1"/>
</dbReference>
<keyword evidence="6" id="KW-0654">Proteoglycan</keyword>
<dbReference type="Pfam" id="PF07648">
    <property type="entry name" value="Kazal_2"/>
    <property type="match status" value="1"/>
</dbReference>
<evidence type="ECO:0000256" key="11">
    <source>
        <dbReference type="SAM" id="MobiDB-lite"/>
    </source>
</evidence>
<evidence type="ECO:0000313" key="16">
    <source>
        <dbReference type="Proteomes" id="UP001239994"/>
    </source>
</evidence>
<evidence type="ECO:0000256" key="10">
    <source>
        <dbReference type="PROSITE-ProRule" id="PRU00500"/>
    </source>
</evidence>
<dbReference type="GO" id="GO:0005518">
    <property type="term" value="F:collagen binding"/>
    <property type="evidence" value="ECO:0007669"/>
    <property type="project" value="TreeGrafter"/>
</dbReference>
<evidence type="ECO:0008006" key="17">
    <source>
        <dbReference type="Google" id="ProtNLM"/>
    </source>
</evidence>
<reference evidence="15" key="1">
    <citation type="submission" date="2023-03" db="EMBL/GenBank/DDBJ databases">
        <title>Electrophorus voltai genome.</title>
        <authorList>
            <person name="Bian C."/>
        </authorList>
    </citation>
    <scope>NUCLEOTIDE SEQUENCE</scope>
    <source>
        <strain evidence="15">CB-2022</strain>
        <tissue evidence="15">Muscle</tissue>
    </source>
</reference>
<evidence type="ECO:0000256" key="8">
    <source>
        <dbReference type="ARBA" id="ARBA00023180"/>
    </source>
</evidence>
<dbReference type="Gene3D" id="4.10.800.10">
    <property type="entry name" value="Thyroglobulin type-1"/>
    <property type="match status" value="1"/>
</dbReference>
<dbReference type="GO" id="GO:0005615">
    <property type="term" value="C:extracellular space"/>
    <property type="evidence" value="ECO:0007669"/>
    <property type="project" value="TreeGrafter"/>
</dbReference>
<evidence type="ECO:0000259" key="13">
    <source>
        <dbReference type="PROSITE" id="PS51162"/>
    </source>
</evidence>
<feature type="signal peptide" evidence="12">
    <location>
        <begin position="1"/>
        <end position="21"/>
    </location>
</feature>
<dbReference type="CDD" id="cd00104">
    <property type="entry name" value="KAZAL_FS"/>
    <property type="match status" value="1"/>
</dbReference>
<evidence type="ECO:0000259" key="14">
    <source>
        <dbReference type="PROSITE" id="PS51465"/>
    </source>
</evidence>
<dbReference type="FunFam" id="3.30.60.30:FF:000003">
    <property type="entry name" value="SPARC/osteonectin, cwcv and kazal-like domains proteoglycan 3"/>
    <property type="match status" value="1"/>
</dbReference>
<keyword evidence="4 12" id="KW-0732">Signal</keyword>
<keyword evidence="2" id="KW-0964">Secreted</keyword>
<dbReference type="FunFam" id="4.10.800.10:FF:000001">
    <property type="entry name" value="Testican-3 isoform 2"/>
    <property type="match status" value="1"/>
</dbReference>
<dbReference type="GO" id="GO:0005509">
    <property type="term" value="F:calcium ion binding"/>
    <property type="evidence" value="ECO:0007669"/>
    <property type="project" value="InterPro"/>
</dbReference>
<dbReference type="CDD" id="cd00191">
    <property type="entry name" value="TY"/>
    <property type="match status" value="1"/>
</dbReference>
<dbReference type="SUPFAM" id="SSF100895">
    <property type="entry name" value="Kazal-type serine protease inhibitors"/>
    <property type="match status" value="1"/>
</dbReference>
<name>A0AAD8Z4Z4_9TELE</name>
<evidence type="ECO:0000256" key="12">
    <source>
        <dbReference type="SAM" id="SignalP"/>
    </source>
</evidence>
<keyword evidence="3" id="KW-0272">Extracellular matrix</keyword>
<dbReference type="InterPro" id="IPR036058">
    <property type="entry name" value="Kazal_dom_sf"/>
</dbReference>
<keyword evidence="9" id="KW-0357">Heparan sulfate</keyword>
<comment type="caution">
    <text evidence="15">The sequence shown here is derived from an EMBL/GenBank/DDBJ whole genome shotgun (WGS) entry which is preliminary data.</text>
</comment>
<dbReference type="Gene3D" id="3.30.60.30">
    <property type="match status" value="1"/>
</dbReference>
<dbReference type="SMART" id="SM00211">
    <property type="entry name" value="TY"/>
    <property type="match status" value="1"/>
</dbReference>
<dbReference type="Gene3D" id="1.10.238.10">
    <property type="entry name" value="EF-hand"/>
    <property type="match status" value="1"/>
</dbReference>
<keyword evidence="7 10" id="KW-1015">Disulfide bond</keyword>
<feature type="disulfide bond" evidence="10">
    <location>
        <begin position="321"/>
        <end position="328"/>
    </location>
</feature>
<dbReference type="InterPro" id="IPR011992">
    <property type="entry name" value="EF-hand-dom_pair"/>
</dbReference>
<dbReference type="AlphaFoldDB" id="A0AAD8Z4Z4"/>
<sequence length="398" mass="44409">MQMLGVVLACVCAVVITGASARNDNGNFLDDKWLTGRWDKFRDEPGSWNPGKPFDQEMDINLDKSLDPAKDPCLKVKCSRNKRCVAEDYRTPTCVSQSGVSFKGVAGRNADLLKCNRCPVVHPSPVCGTDGHTYSTKCKLDYQACISGKQISVKCPGQCPCLSHPYSPTHKNECSDAELTEVIRRLRERFRDVPESGNLNKRVKFQKLEKRVDINRMPLCKDPLDGLFARLDVNFDQQLDQSELARLGSGRDAACTKAFLRSCDSGRNQLVSSQEWCSCFQKRQESPCQSEITNIHKAGKKLLGQYIPSCDENGFYRPQQCRSSSGQCWCVDRYGNEIAGSHRMGHAECAPVLEASGDFGSGDELLSDDEDDDVQNDEEEMGDDEEYDDDDDDDGYLS</sequence>
<evidence type="ECO:0000256" key="2">
    <source>
        <dbReference type="ARBA" id="ARBA00022525"/>
    </source>
</evidence>
<comment type="caution">
    <text evidence="10">Lacks conserved residue(s) required for the propagation of feature annotation.</text>
</comment>
<evidence type="ECO:0000256" key="5">
    <source>
        <dbReference type="ARBA" id="ARBA00022837"/>
    </source>
</evidence>
<accession>A0AAD8Z4Z4</accession>
<dbReference type="InterPro" id="IPR019577">
    <property type="entry name" value="SPARC/Testican_Ca-bd-dom"/>
</dbReference>
<evidence type="ECO:0000256" key="7">
    <source>
        <dbReference type="ARBA" id="ARBA00023157"/>
    </source>
</evidence>
<dbReference type="PROSITE" id="PS51465">
    <property type="entry name" value="KAZAL_2"/>
    <property type="match status" value="1"/>
</dbReference>
<dbReference type="Pfam" id="PF00086">
    <property type="entry name" value="Thyroglobulin_1"/>
    <property type="match status" value="1"/>
</dbReference>
<dbReference type="PANTHER" id="PTHR13866:SF21">
    <property type="entry name" value="TESTICAN-3"/>
    <property type="match status" value="1"/>
</dbReference>
<feature type="compositionally biased region" description="Acidic residues" evidence="11">
    <location>
        <begin position="365"/>
        <end position="398"/>
    </location>
</feature>
<dbReference type="Proteomes" id="UP001239994">
    <property type="component" value="Unassembled WGS sequence"/>
</dbReference>
<evidence type="ECO:0000313" key="15">
    <source>
        <dbReference type="EMBL" id="KAK1792554.1"/>
    </source>
</evidence>
<feature type="domain" description="Thyroglobulin type-1" evidence="13">
    <location>
        <begin position="285"/>
        <end position="349"/>
    </location>
</feature>
<dbReference type="InterPro" id="IPR036857">
    <property type="entry name" value="Thyroglobulin_1_sf"/>
</dbReference>
<dbReference type="PROSITE" id="PS00484">
    <property type="entry name" value="THYROGLOBULIN_1_1"/>
    <property type="match status" value="1"/>
</dbReference>
<dbReference type="GO" id="GO:0050840">
    <property type="term" value="F:extracellular matrix binding"/>
    <property type="evidence" value="ECO:0007669"/>
    <property type="project" value="TreeGrafter"/>
</dbReference>
<protein>
    <recommendedName>
        <fullName evidence="17">SPARC (osteonectin), cwcv and kazal like domains proteoglycan 3</fullName>
    </recommendedName>
</protein>
<feature type="region of interest" description="Disordered" evidence="11">
    <location>
        <begin position="356"/>
        <end position="398"/>
    </location>
</feature>
<dbReference type="InterPro" id="IPR000716">
    <property type="entry name" value="Thyroglobulin_1"/>
</dbReference>
<evidence type="ECO:0000256" key="4">
    <source>
        <dbReference type="ARBA" id="ARBA00022729"/>
    </source>
</evidence>
<dbReference type="EMBL" id="JAROKS010000019">
    <property type="protein sequence ID" value="KAK1792554.1"/>
    <property type="molecule type" value="Genomic_DNA"/>
</dbReference>
<feature type="domain" description="Kazal-like" evidence="14">
    <location>
        <begin position="109"/>
        <end position="160"/>
    </location>
</feature>
<dbReference type="SUPFAM" id="SSF47473">
    <property type="entry name" value="EF-hand"/>
    <property type="match status" value="1"/>
</dbReference>
<evidence type="ECO:0000256" key="9">
    <source>
        <dbReference type="ARBA" id="ARBA00023207"/>
    </source>
</evidence>
<keyword evidence="8" id="KW-0325">Glycoprotein</keyword>
<evidence type="ECO:0000256" key="3">
    <source>
        <dbReference type="ARBA" id="ARBA00022530"/>
    </source>
</evidence>
<dbReference type="PANTHER" id="PTHR13866">
    <property type="entry name" value="SPARC OSTEONECTIN"/>
    <property type="match status" value="1"/>
</dbReference>
<dbReference type="SUPFAM" id="SSF57610">
    <property type="entry name" value="Thyroglobulin type-1 domain"/>
    <property type="match status" value="1"/>
</dbReference>
<proteinExistence type="predicted"/>
<comment type="subcellular location">
    <subcellularLocation>
        <location evidence="1">Secreted</location>
        <location evidence="1">Extracellular space</location>
        <location evidence="1">Extracellular matrix</location>
    </subcellularLocation>
</comment>
<keyword evidence="16" id="KW-1185">Reference proteome</keyword>
<dbReference type="Pfam" id="PF10591">
    <property type="entry name" value="SPARC_Ca_bdg"/>
    <property type="match status" value="1"/>
</dbReference>
<gene>
    <name evidence="15" type="ORF">P4O66_012493</name>
</gene>
<keyword evidence="5" id="KW-0106">Calcium</keyword>
<dbReference type="InterPro" id="IPR002350">
    <property type="entry name" value="Kazal_dom"/>
</dbReference>
<dbReference type="SMART" id="SM00280">
    <property type="entry name" value="KAZAL"/>
    <property type="match status" value="1"/>
</dbReference>
<feature type="chain" id="PRO_5042168943" description="SPARC (osteonectin), cwcv and kazal like domains proteoglycan 3" evidence="12">
    <location>
        <begin position="22"/>
        <end position="398"/>
    </location>
</feature>
<organism evidence="15 16">
    <name type="scientific">Electrophorus voltai</name>
    <dbReference type="NCBI Taxonomy" id="2609070"/>
    <lineage>
        <taxon>Eukaryota</taxon>
        <taxon>Metazoa</taxon>
        <taxon>Chordata</taxon>
        <taxon>Craniata</taxon>
        <taxon>Vertebrata</taxon>
        <taxon>Euteleostomi</taxon>
        <taxon>Actinopterygii</taxon>
        <taxon>Neopterygii</taxon>
        <taxon>Teleostei</taxon>
        <taxon>Ostariophysi</taxon>
        <taxon>Gymnotiformes</taxon>
        <taxon>Gymnotoidei</taxon>
        <taxon>Gymnotidae</taxon>
        <taxon>Electrophorus</taxon>
    </lineage>
</organism>
<evidence type="ECO:0000256" key="6">
    <source>
        <dbReference type="ARBA" id="ARBA00022974"/>
    </source>
</evidence>
<evidence type="ECO:0000256" key="1">
    <source>
        <dbReference type="ARBA" id="ARBA00004498"/>
    </source>
</evidence>